<sequence length="550" mass="59281">MKSRTVLFPLVSVALTACLEHPVVGVELCKTENKEIRIPLDEGGDVDILFVIDNSGSMAEEQARLARNFEAFARRLDEMGAHYRIGVTTTDSGNPRCETAVTTPEGGDLVLRSCLERLGEGAFQFNDIDAAFACTDVCGLGGDALAITPTATDLDPELRERPWIEKIDGETNLPREVEVADAFACFGPQGINGCGHEQPLESMYLALKKALAPTEGNYGFLRDNALLSVVLVTDETDCSFEPGFRDIFIDDKTFWEDPDGLAPTSAACWNAGVLCSGPGPVYDGCEPANYSIDGEPGAADADAVLRPITRYVDLLAKIRADKQVSDPSREVLVSLIAGVPAGYESGETDIVYAEAEAGSEQDLNFGIAPGCVNNSDGSGSTAVPPVRERAVAEAFAGDERNLYSICEDDYTPALKGIARQIEKAFRPVCGKTMVADRDLETEALDADCRIQQRVDDEILELPPCVPVGELDWEVPEGSSVCTIVLTDPRGLTPSKRDDMSRTLDPETGEEVVLCDNDETNVEFKLRRAGPRVRGAIYTATCLSDAAEECQ</sequence>
<reference evidence="1" key="1">
    <citation type="submission" date="2022-11" db="EMBL/GenBank/DDBJ databases">
        <title>Minimal conservation of predation-associated metabolite biosynthetic gene clusters underscores biosynthetic potential of Myxococcota including descriptions for ten novel species: Archangium lansinium sp. nov., Myxococcus landrumus sp. nov., Nannocystis bai.</title>
        <authorList>
            <person name="Ahearne A."/>
            <person name="Stevens C."/>
            <person name="Dowd S."/>
        </authorList>
    </citation>
    <scope>NUCLEOTIDE SEQUENCE</scope>
    <source>
        <strain evidence="1">Fl3</strain>
    </source>
</reference>
<evidence type="ECO:0000313" key="2">
    <source>
        <dbReference type="Proteomes" id="UP001164459"/>
    </source>
</evidence>
<dbReference type="InterPro" id="IPR036465">
    <property type="entry name" value="vWFA_dom_sf"/>
</dbReference>
<dbReference type="PROSITE" id="PS51257">
    <property type="entry name" value="PROKAR_LIPOPROTEIN"/>
    <property type="match status" value="1"/>
</dbReference>
<keyword evidence="2" id="KW-1185">Reference proteome</keyword>
<protein>
    <submittedName>
        <fullName evidence="1">VWA domain-containing protein</fullName>
    </submittedName>
</protein>
<dbReference type="SUPFAM" id="SSF53300">
    <property type="entry name" value="vWA-like"/>
    <property type="match status" value="1"/>
</dbReference>
<accession>A0ABY7GTY7</accession>
<organism evidence="1 2">
    <name type="scientific">Nannocystis punicea</name>
    <dbReference type="NCBI Taxonomy" id="2995304"/>
    <lineage>
        <taxon>Bacteria</taxon>
        <taxon>Pseudomonadati</taxon>
        <taxon>Myxococcota</taxon>
        <taxon>Polyangia</taxon>
        <taxon>Nannocystales</taxon>
        <taxon>Nannocystaceae</taxon>
        <taxon>Nannocystis</taxon>
    </lineage>
</organism>
<dbReference type="EMBL" id="CP114040">
    <property type="protein sequence ID" value="WAS90339.1"/>
    <property type="molecule type" value="Genomic_DNA"/>
</dbReference>
<evidence type="ECO:0000313" key="1">
    <source>
        <dbReference type="EMBL" id="WAS90339.1"/>
    </source>
</evidence>
<proteinExistence type="predicted"/>
<gene>
    <name evidence="1" type="ORF">O0S08_29470</name>
</gene>
<name>A0ABY7GTY7_9BACT</name>
<dbReference type="RefSeq" id="WP_269032669.1">
    <property type="nucleotide sequence ID" value="NZ_CP114040.1"/>
</dbReference>
<dbReference type="CDD" id="cd00198">
    <property type="entry name" value="vWFA"/>
    <property type="match status" value="1"/>
</dbReference>
<dbReference type="Gene3D" id="3.40.50.410">
    <property type="entry name" value="von Willebrand factor, type A domain"/>
    <property type="match status" value="1"/>
</dbReference>
<dbReference type="Proteomes" id="UP001164459">
    <property type="component" value="Chromosome"/>
</dbReference>